<reference evidence="1" key="1">
    <citation type="submission" date="2021-06" db="EMBL/GenBank/DDBJ databases">
        <authorList>
            <person name="Kallberg Y."/>
            <person name="Tangrot J."/>
            <person name="Rosling A."/>
        </authorList>
    </citation>
    <scope>NUCLEOTIDE SEQUENCE</scope>
    <source>
        <strain evidence="1">MA461A</strain>
    </source>
</reference>
<feature type="non-terminal residue" evidence="1">
    <location>
        <position position="85"/>
    </location>
</feature>
<proteinExistence type="predicted"/>
<evidence type="ECO:0000313" key="1">
    <source>
        <dbReference type="EMBL" id="CAG8724629.1"/>
    </source>
</evidence>
<comment type="caution">
    <text evidence="1">The sequence shown here is derived from an EMBL/GenBank/DDBJ whole genome shotgun (WGS) entry which is preliminary data.</text>
</comment>
<accession>A0ACA9PTL6</accession>
<gene>
    <name evidence="1" type="ORF">RPERSI_LOCUS11597</name>
</gene>
<protein>
    <submittedName>
        <fullName evidence="1">708_t:CDS:1</fullName>
    </submittedName>
</protein>
<dbReference type="EMBL" id="CAJVQC010023961">
    <property type="protein sequence ID" value="CAG8724629.1"/>
    <property type="molecule type" value="Genomic_DNA"/>
</dbReference>
<organism evidence="1 2">
    <name type="scientific">Racocetra persica</name>
    <dbReference type="NCBI Taxonomy" id="160502"/>
    <lineage>
        <taxon>Eukaryota</taxon>
        <taxon>Fungi</taxon>
        <taxon>Fungi incertae sedis</taxon>
        <taxon>Mucoromycota</taxon>
        <taxon>Glomeromycotina</taxon>
        <taxon>Glomeromycetes</taxon>
        <taxon>Diversisporales</taxon>
        <taxon>Gigasporaceae</taxon>
        <taxon>Racocetra</taxon>
    </lineage>
</organism>
<sequence length="85" mass="9633">MYFLILDFFKKITLFLSSLIIVNRLKQVLSHLLSNSIKFTDKGKVVVTISVQLQNVIDEDKDKPAYGQTTKKGNLLIELYDTGIG</sequence>
<name>A0ACA9PTL6_9GLOM</name>
<keyword evidence="2" id="KW-1185">Reference proteome</keyword>
<dbReference type="Proteomes" id="UP000789920">
    <property type="component" value="Unassembled WGS sequence"/>
</dbReference>
<evidence type="ECO:0000313" key="2">
    <source>
        <dbReference type="Proteomes" id="UP000789920"/>
    </source>
</evidence>